<dbReference type="SUPFAM" id="SSF64288">
    <property type="entry name" value="Chorismate lyase-like"/>
    <property type="match status" value="1"/>
</dbReference>
<evidence type="ECO:0000256" key="3">
    <source>
        <dbReference type="ARBA" id="ARBA00023163"/>
    </source>
</evidence>
<dbReference type="GO" id="GO:0003677">
    <property type="term" value="F:DNA binding"/>
    <property type="evidence" value="ECO:0007669"/>
    <property type="project" value="UniProtKB-KW"/>
</dbReference>
<feature type="domain" description="HTH gntR-type" evidence="4">
    <location>
        <begin position="13"/>
        <end position="81"/>
    </location>
</feature>
<dbReference type="SMART" id="SM00866">
    <property type="entry name" value="UTRA"/>
    <property type="match status" value="1"/>
</dbReference>
<dbReference type="CDD" id="cd07377">
    <property type="entry name" value="WHTH_GntR"/>
    <property type="match status" value="1"/>
</dbReference>
<dbReference type="KEGG" id="whj:H9Q79_11525"/>
<keyword evidence="1" id="KW-0805">Transcription regulation</keyword>
<dbReference type="Pfam" id="PF00392">
    <property type="entry name" value="GntR"/>
    <property type="match status" value="1"/>
</dbReference>
<protein>
    <submittedName>
        <fullName evidence="5">GntR family transcriptional regulator</fullName>
    </submittedName>
</protein>
<dbReference type="EMBL" id="CP060635">
    <property type="protein sequence ID" value="QNM07554.1"/>
    <property type="molecule type" value="Genomic_DNA"/>
</dbReference>
<evidence type="ECO:0000256" key="1">
    <source>
        <dbReference type="ARBA" id="ARBA00023015"/>
    </source>
</evidence>
<gene>
    <name evidence="5" type="ORF">H9Q79_11525</name>
</gene>
<reference evidence="5 6" key="1">
    <citation type="submission" date="2020-08" db="EMBL/GenBank/DDBJ databases">
        <authorList>
            <person name="Liu C."/>
            <person name="Sun Q."/>
        </authorList>
    </citation>
    <scope>NUCLEOTIDE SEQUENCE [LARGE SCALE GENOMIC DNA]</scope>
    <source>
        <strain evidence="5 6">NSJ-29</strain>
    </source>
</reference>
<dbReference type="InterPro" id="IPR028978">
    <property type="entry name" value="Chorismate_lyase_/UTRA_dom_sf"/>
</dbReference>
<evidence type="ECO:0000256" key="2">
    <source>
        <dbReference type="ARBA" id="ARBA00023125"/>
    </source>
</evidence>
<dbReference type="PANTHER" id="PTHR44846">
    <property type="entry name" value="MANNOSYL-D-GLYCERATE TRANSPORT/METABOLISM SYSTEM REPRESSOR MNGR-RELATED"/>
    <property type="match status" value="1"/>
</dbReference>
<proteinExistence type="predicted"/>
<dbReference type="InterPro" id="IPR050679">
    <property type="entry name" value="Bact_HTH_transcr_reg"/>
</dbReference>
<dbReference type="InterPro" id="IPR036388">
    <property type="entry name" value="WH-like_DNA-bd_sf"/>
</dbReference>
<dbReference type="GO" id="GO:0045892">
    <property type="term" value="P:negative regulation of DNA-templated transcription"/>
    <property type="evidence" value="ECO:0007669"/>
    <property type="project" value="TreeGrafter"/>
</dbReference>
<dbReference type="GO" id="GO:0003700">
    <property type="term" value="F:DNA-binding transcription factor activity"/>
    <property type="evidence" value="ECO:0007669"/>
    <property type="project" value="InterPro"/>
</dbReference>
<keyword evidence="2" id="KW-0238">DNA-binding</keyword>
<dbReference type="PRINTS" id="PR00035">
    <property type="entry name" value="HTHGNTR"/>
</dbReference>
<dbReference type="AlphaFoldDB" id="A0A7G9G9S2"/>
<evidence type="ECO:0000313" key="6">
    <source>
        <dbReference type="Proteomes" id="UP000515860"/>
    </source>
</evidence>
<accession>A0A7G9G9S2</accession>
<dbReference type="PROSITE" id="PS50949">
    <property type="entry name" value="HTH_GNTR"/>
    <property type="match status" value="1"/>
</dbReference>
<name>A0A7G9G9S2_9FIRM</name>
<evidence type="ECO:0000259" key="4">
    <source>
        <dbReference type="PROSITE" id="PS50949"/>
    </source>
</evidence>
<keyword evidence="3" id="KW-0804">Transcription</keyword>
<dbReference type="SUPFAM" id="SSF46785">
    <property type="entry name" value="Winged helix' DNA-binding domain"/>
    <property type="match status" value="1"/>
</dbReference>
<dbReference type="FunFam" id="1.10.10.10:FF:000079">
    <property type="entry name" value="GntR family transcriptional regulator"/>
    <property type="match status" value="1"/>
</dbReference>
<organism evidence="5 6">
    <name type="scientific">Wansuia hejianensis</name>
    <dbReference type="NCBI Taxonomy" id="2763667"/>
    <lineage>
        <taxon>Bacteria</taxon>
        <taxon>Bacillati</taxon>
        <taxon>Bacillota</taxon>
        <taxon>Clostridia</taxon>
        <taxon>Lachnospirales</taxon>
        <taxon>Lachnospiraceae</taxon>
        <taxon>Wansuia</taxon>
    </lineage>
</organism>
<dbReference type="SMART" id="SM00345">
    <property type="entry name" value="HTH_GNTR"/>
    <property type="match status" value="1"/>
</dbReference>
<dbReference type="InterPro" id="IPR036390">
    <property type="entry name" value="WH_DNA-bd_sf"/>
</dbReference>
<dbReference type="InterPro" id="IPR011663">
    <property type="entry name" value="UTRA"/>
</dbReference>
<dbReference type="RefSeq" id="WP_118644163.1">
    <property type="nucleotide sequence ID" value="NZ_CP060635.1"/>
</dbReference>
<sequence length="249" mass="28869">MLLEKKLDKTTPVPLYFQLKELIMAEIKNGTYPKDSAIPTEKELSDMFDISRTTVRQAIAEMVQEGWLYRVKSKGTFVSQPKINQDFIQKLESYNDQIRRTGRTPHTEVLDFKVIQATPEVADRLKIQPEDKVIYLQRKRYADDDPIVVLKTYLPYERCSFVMEHDFEKESLYSVLSRDNSVQVHCVKRLVEAVEATASDAEKLNMKKGKPIQFFTSVGFNAFGEPIEFSLARYRGDRSSFEVTVFTEK</sequence>
<dbReference type="Gene3D" id="3.40.1410.10">
    <property type="entry name" value="Chorismate lyase-like"/>
    <property type="match status" value="1"/>
</dbReference>
<evidence type="ECO:0000313" key="5">
    <source>
        <dbReference type="EMBL" id="QNM07554.1"/>
    </source>
</evidence>
<dbReference type="Gene3D" id="1.10.10.10">
    <property type="entry name" value="Winged helix-like DNA-binding domain superfamily/Winged helix DNA-binding domain"/>
    <property type="match status" value="1"/>
</dbReference>
<dbReference type="Pfam" id="PF07702">
    <property type="entry name" value="UTRA"/>
    <property type="match status" value="1"/>
</dbReference>
<dbReference type="InterPro" id="IPR000524">
    <property type="entry name" value="Tscrpt_reg_HTH_GntR"/>
</dbReference>
<dbReference type="Proteomes" id="UP000515860">
    <property type="component" value="Chromosome"/>
</dbReference>
<keyword evidence="6" id="KW-1185">Reference proteome</keyword>
<dbReference type="PANTHER" id="PTHR44846:SF1">
    <property type="entry name" value="MANNOSYL-D-GLYCERATE TRANSPORT_METABOLISM SYSTEM REPRESSOR MNGR-RELATED"/>
    <property type="match status" value="1"/>
</dbReference>